<accession>A0ABU9BBQ1</accession>
<dbReference type="SUPFAM" id="SSF53335">
    <property type="entry name" value="S-adenosyl-L-methionine-dependent methyltransferases"/>
    <property type="match status" value="1"/>
</dbReference>
<dbReference type="SMART" id="SM00138">
    <property type="entry name" value="MeTrc"/>
    <property type="match status" value="1"/>
</dbReference>
<evidence type="ECO:0000256" key="2">
    <source>
        <dbReference type="ARBA" id="ARBA00012534"/>
    </source>
</evidence>
<protein>
    <recommendedName>
        <fullName evidence="2">protein-glutamate O-methyltransferase</fullName>
        <ecNumber evidence="2">2.1.1.80</ecNumber>
    </recommendedName>
</protein>
<dbReference type="Pfam" id="PF01739">
    <property type="entry name" value="CheR"/>
    <property type="match status" value="1"/>
</dbReference>
<comment type="caution">
    <text evidence="7">The sequence shown here is derived from an EMBL/GenBank/DDBJ whole genome shotgun (WGS) entry which is preliminary data.</text>
</comment>
<dbReference type="Proteomes" id="UP001368500">
    <property type="component" value="Unassembled WGS sequence"/>
</dbReference>
<proteinExistence type="predicted"/>
<dbReference type="PROSITE" id="PS50123">
    <property type="entry name" value="CHER"/>
    <property type="match status" value="1"/>
</dbReference>
<evidence type="ECO:0000313" key="8">
    <source>
        <dbReference type="Proteomes" id="UP001368500"/>
    </source>
</evidence>
<keyword evidence="8" id="KW-1185">Reference proteome</keyword>
<feature type="domain" description="CheR-type methyltransferase" evidence="6">
    <location>
        <begin position="1"/>
        <end position="263"/>
    </location>
</feature>
<dbReference type="InterPro" id="IPR050903">
    <property type="entry name" value="Bact_Chemotaxis_MeTrfase"/>
</dbReference>
<keyword evidence="4" id="KW-0808">Transferase</keyword>
<dbReference type="InterPro" id="IPR000780">
    <property type="entry name" value="CheR_MeTrfase"/>
</dbReference>
<dbReference type="PANTHER" id="PTHR24422">
    <property type="entry name" value="CHEMOTAXIS PROTEIN METHYLTRANSFERASE"/>
    <property type="match status" value="1"/>
</dbReference>
<evidence type="ECO:0000259" key="6">
    <source>
        <dbReference type="PROSITE" id="PS50123"/>
    </source>
</evidence>
<keyword evidence="3 7" id="KW-0489">Methyltransferase</keyword>
<evidence type="ECO:0000256" key="4">
    <source>
        <dbReference type="ARBA" id="ARBA00022679"/>
    </source>
</evidence>
<evidence type="ECO:0000313" key="7">
    <source>
        <dbReference type="EMBL" id="MEK8026068.1"/>
    </source>
</evidence>
<dbReference type="PIRSF" id="PIRSF000410">
    <property type="entry name" value="CheR"/>
    <property type="match status" value="1"/>
</dbReference>
<dbReference type="RefSeq" id="WP_341373855.1">
    <property type="nucleotide sequence ID" value="NZ_JBBUTF010000007.1"/>
</dbReference>
<evidence type="ECO:0000256" key="3">
    <source>
        <dbReference type="ARBA" id="ARBA00022603"/>
    </source>
</evidence>
<sequence>MISEQAFAAVTGMFHDVSGIHLPASKRALVTGRLMKLAQDRGLDDVDHYVQQLLRERDPLELTRVVDKLTTNETYFFREPEHFTLLARLAAARRAPDTMRVWSAASSSGEEGYSIAMTLADRLPGGRFEVVGTDLSTAMVAHARRGLYTMERARNVPQEYLRRFCRKGHGEYEGMLLIARELRDKVHYDTANLMEPLPELGRFDLIFLRNVLIYFDNAAKIDIVLRVIQLLKPGGLLLTGHSESLNNMGLPLRVVQPAAYERA</sequence>
<dbReference type="InterPro" id="IPR026024">
    <property type="entry name" value="Chemotaxis_MeTrfase_CheR"/>
</dbReference>
<dbReference type="InterPro" id="IPR036804">
    <property type="entry name" value="CheR_N_sf"/>
</dbReference>
<keyword evidence="5" id="KW-0949">S-adenosyl-L-methionine</keyword>
<organism evidence="7 8">
    <name type="scientific">Pseudaquabacterium rugosum</name>
    <dbReference type="NCBI Taxonomy" id="2984194"/>
    <lineage>
        <taxon>Bacteria</taxon>
        <taxon>Pseudomonadati</taxon>
        <taxon>Pseudomonadota</taxon>
        <taxon>Betaproteobacteria</taxon>
        <taxon>Burkholderiales</taxon>
        <taxon>Sphaerotilaceae</taxon>
        <taxon>Pseudaquabacterium</taxon>
    </lineage>
</organism>
<dbReference type="SUPFAM" id="SSF47757">
    <property type="entry name" value="Chemotaxis receptor methyltransferase CheR, N-terminal domain"/>
    <property type="match status" value="1"/>
</dbReference>
<dbReference type="PRINTS" id="PR00996">
    <property type="entry name" value="CHERMTFRASE"/>
</dbReference>
<dbReference type="PANTHER" id="PTHR24422:SF26">
    <property type="entry name" value="CHEMOTAXIS PROTEIN METHYLTRANSFERASE"/>
    <property type="match status" value="1"/>
</dbReference>
<dbReference type="GO" id="GO:0008168">
    <property type="term" value="F:methyltransferase activity"/>
    <property type="evidence" value="ECO:0007669"/>
    <property type="project" value="UniProtKB-KW"/>
</dbReference>
<evidence type="ECO:0000256" key="1">
    <source>
        <dbReference type="ARBA" id="ARBA00001541"/>
    </source>
</evidence>
<dbReference type="CDD" id="cd02440">
    <property type="entry name" value="AdoMet_MTases"/>
    <property type="match status" value="1"/>
</dbReference>
<dbReference type="Gene3D" id="3.40.50.150">
    <property type="entry name" value="Vaccinia Virus protein VP39"/>
    <property type="match status" value="1"/>
</dbReference>
<evidence type="ECO:0000256" key="5">
    <source>
        <dbReference type="ARBA" id="ARBA00022691"/>
    </source>
</evidence>
<name>A0ABU9BBQ1_9BURK</name>
<reference evidence="7 8" key="1">
    <citation type="submission" date="2024-04" db="EMBL/GenBank/DDBJ databases">
        <title>Novel species of the genus Ideonella isolated from streams.</title>
        <authorList>
            <person name="Lu H."/>
        </authorList>
    </citation>
    <scope>NUCLEOTIDE SEQUENCE [LARGE SCALE GENOMIC DNA]</scope>
    <source>
        <strain evidence="7 8">BYS139W</strain>
    </source>
</reference>
<dbReference type="InterPro" id="IPR029063">
    <property type="entry name" value="SAM-dependent_MTases_sf"/>
</dbReference>
<dbReference type="EC" id="2.1.1.80" evidence="2"/>
<comment type="catalytic activity">
    <reaction evidence="1">
        <text>L-glutamyl-[protein] + S-adenosyl-L-methionine = [protein]-L-glutamate 5-O-methyl ester + S-adenosyl-L-homocysteine</text>
        <dbReference type="Rhea" id="RHEA:24452"/>
        <dbReference type="Rhea" id="RHEA-COMP:10208"/>
        <dbReference type="Rhea" id="RHEA-COMP:10311"/>
        <dbReference type="ChEBI" id="CHEBI:29973"/>
        <dbReference type="ChEBI" id="CHEBI:57856"/>
        <dbReference type="ChEBI" id="CHEBI:59789"/>
        <dbReference type="ChEBI" id="CHEBI:82795"/>
        <dbReference type="EC" id="2.1.1.80"/>
    </reaction>
</comment>
<dbReference type="InterPro" id="IPR022641">
    <property type="entry name" value="CheR_N"/>
</dbReference>
<dbReference type="Pfam" id="PF03705">
    <property type="entry name" value="CheR_N"/>
    <property type="match status" value="1"/>
</dbReference>
<dbReference type="Gene3D" id="1.10.155.10">
    <property type="entry name" value="Chemotaxis receptor methyltransferase CheR, N-terminal domain"/>
    <property type="match status" value="1"/>
</dbReference>
<dbReference type="InterPro" id="IPR022642">
    <property type="entry name" value="CheR_C"/>
</dbReference>
<gene>
    <name evidence="7" type="ORF">AACH11_08850</name>
</gene>
<dbReference type="EMBL" id="JBBUTF010000007">
    <property type="protein sequence ID" value="MEK8026068.1"/>
    <property type="molecule type" value="Genomic_DNA"/>
</dbReference>
<dbReference type="GO" id="GO:0032259">
    <property type="term" value="P:methylation"/>
    <property type="evidence" value="ECO:0007669"/>
    <property type="project" value="UniProtKB-KW"/>
</dbReference>